<dbReference type="InterPro" id="IPR016024">
    <property type="entry name" value="ARM-type_fold"/>
</dbReference>
<evidence type="ECO:0000313" key="6">
    <source>
        <dbReference type="EMBL" id="RTE54688.1"/>
    </source>
</evidence>
<evidence type="ECO:0000259" key="5">
    <source>
        <dbReference type="Pfam" id="PF00884"/>
    </source>
</evidence>
<dbReference type="EMBL" id="RQPJ01000002">
    <property type="protein sequence ID" value="RTE54688.1"/>
    <property type="molecule type" value="Genomic_DNA"/>
</dbReference>
<keyword evidence="2" id="KW-0479">Metal-binding</keyword>
<keyword evidence="4" id="KW-0106">Calcium</keyword>
<keyword evidence="7" id="KW-1185">Reference proteome</keyword>
<dbReference type="InterPro" id="IPR011989">
    <property type="entry name" value="ARM-like"/>
</dbReference>
<evidence type="ECO:0000256" key="3">
    <source>
        <dbReference type="ARBA" id="ARBA00022801"/>
    </source>
</evidence>
<sequence length="616" mass="70204">MKKNLSNIFAVCILTLTCTTSLTSQDLPNILWITSEDNSALLGCYGDQFASTPHLDNLAKEGFLYTHAYANAPVCAPARNTIITGIYANSGGHSNMRSYYPRGREVEFLVEAMRGLGYYCTNNNKTDYNTNVGTEVWDESSSKAHYKNAPQGKPWFAIFNTTISHESKIHQQLPLSELGPDPKKVPIAPYHPRTPDMERDWAQYYHRIQQMDSFVGERLKELEASGMAHNTIVMYYADHGGVLARSKRYVYETGTRVPLIVRIPEKYKDLWPTKQPNAKVDRLVSFVDLYPTLLNIIGSPIPHRLQGTPFLGNNTGPDPQYAYMFRDRMDEWYDMSRAVRSNKYRYIHNYMPHRIYALPIEYLFRAKSLQSWKAAYENGECNPIQRAYWNPKPVEELYDTENDPWEINNLAEDPKYADILTEMRNANHNWLVNIKDTGFMPEDERSIRAGDKAIYDYFQSGEVNIGSIIEAAEIASFGKVENKQKMVTFLNSSESAIRYWGAMGLLLLGEEGASEIAALQKAVGDPSVSVAVVAAEALYQLGEKEEAYKGFLRALKTDREFAQTQAMNAIYLIDDNSQTLQKEVLAVLRRMKNPDRKSYNYRAAMNLLNKWGITQS</sequence>
<dbReference type="PROSITE" id="PS00523">
    <property type="entry name" value="SULFATASE_1"/>
    <property type="match status" value="1"/>
</dbReference>
<evidence type="ECO:0000256" key="4">
    <source>
        <dbReference type="ARBA" id="ARBA00022837"/>
    </source>
</evidence>
<name>A0A430K6K2_9FLAO</name>
<gene>
    <name evidence="6" type="ORF">EHW67_05850</name>
</gene>
<dbReference type="InterPro" id="IPR000917">
    <property type="entry name" value="Sulfatase_N"/>
</dbReference>
<keyword evidence="3" id="KW-0378">Hydrolase</keyword>
<feature type="domain" description="Sulfatase N-terminal" evidence="5">
    <location>
        <begin position="28"/>
        <end position="298"/>
    </location>
</feature>
<evidence type="ECO:0000313" key="7">
    <source>
        <dbReference type="Proteomes" id="UP000267585"/>
    </source>
</evidence>
<comment type="similarity">
    <text evidence="1">Belongs to the sulfatase family.</text>
</comment>
<evidence type="ECO:0000256" key="1">
    <source>
        <dbReference type="ARBA" id="ARBA00008779"/>
    </source>
</evidence>
<reference evidence="6 7" key="1">
    <citation type="submission" date="2018-11" db="EMBL/GenBank/DDBJ databases">
        <title>Arenibacter aquaticus sp.nov., a marine bacterium isolated from surface seawater in the South China Sea.</title>
        <authorList>
            <person name="Guo J."/>
            <person name="Sun J."/>
        </authorList>
    </citation>
    <scope>NUCLEOTIDE SEQUENCE [LARGE SCALE GENOMIC DNA]</scope>
    <source>
        <strain evidence="6 7">GUO666</strain>
    </source>
</reference>
<dbReference type="AlphaFoldDB" id="A0A430K6K2"/>
<accession>A0A430K6K2</accession>
<evidence type="ECO:0000256" key="2">
    <source>
        <dbReference type="ARBA" id="ARBA00022723"/>
    </source>
</evidence>
<proteinExistence type="inferred from homology"/>
<dbReference type="OrthoDB" id="9789742at2"/>
<dbReference type="RefSeq" id="WP_126161420.1">
    <property type="nucleotide sequence ID" value="NZ_RQPJ01000002.1"/>
</dbReference>
<dbReference type="GO" id="GO:0004065">
    <property type="term" value="F:arylsulfatase activity"/>
    <property type="evidence" value="ECO:0007669"/>
    <property type="project" value="TreeGrafter"/>
</dbReference>
<dbReference type="InterPro" id="IPR017850">
    <property type="entry name" value="Alkaline_phosphatase_core_sf"/>
</dbReference>
<dbReference type="InterPro" id="IPR024607">
    <property type="entry name" value="Sulfatase_CS"/>
</dbReference>
<organism evidence="6 7">
    <name type="scientific">Arenibacter aquaticus</name>
    <dbReference type="NCBI Taxonomy" id="2489054"/>
    <lineage>
        <taxon>Bacteria</taxon>
        <taxon>Pseudomonadati</taxon>
        <taxon>Bacteroidota</taxon>
        <taxon>Flavobacteriia</taxon>
        <taxon>Flavobacteriales</taxon>
        <taxon>Flavobacteriaceae</taxon>
        <taxon>Arenibacter</taxon>
    </lineage>
</organism>
<dbReference type="GO" id="GO:0046872">
    <property type="term" value="F:metal ion binding"/>
    <property type="evidence" value="ECO:0007669"/>
    <property type="project" value="UniProtKB-KW"/>
</dbReference>
<dbReference type="InterPro" id="IPR050738">
    <property type="entry name" value="Sulfatase"/>
</dbReference>
<protein>
    <submittedName>
        <fullName evidence="6">Sulfatase</fullName>
    </submittedName>
</protein>
<dbReference type="Proteomes" id="UP000267585">
    <property type="component" value="Unassembled WGS sequence"/>
</dbReference>
<dbReference type="PANTHER" id="PTHR42693">
    <property type="entry name" value="ARYLSULFATASE FAMILY MEMBER"/>
    <property type="match status" value="1"/>
</dbReference>
<dbReference type="Gene3D" id="1.25.10.10">
    <property type="entry name" value="Leucine-rich Repeat Variant"/>
    <property type="match status" value="1"/>
</dbReference>
<dbReference type="CDD" id="cd16027">
    <property type="entry name" value="SGSH"/>
    <property type="match status" value="1"/>
</dbReference>
<comment type="caution">
    <text evidence="6">The sequence shown here is derived from an EMBL/GenBank/DDBJ whole genome shotgun (WGS) entry which is preliminary data.</text>
</comment>
<dbReference type="PANTHER" id="PTHR42693:SF53">
    <property type="entry name" value="ENDO-4-O-SULFATASE"/>
    <property type="match status" value="1"/>
</dbReference>
<dbReference type="Gene3D" id="3.40.720.10">
    <property type="entry name" value="Alkaline Phosphatase, subunit A"/>
    <property type="match status" value="1"/>
</dbReference>
<dbReference type="SUPFAM" id="SSF48371">
    <property type="entry name" value="ARM repeat"/>
    <property type="match status" value="1"/>
</dbReference>
<dbReference type="SUPFAM" id="SSF53649">
    <property type="entry name" value="Alkaline phosphatase-like"/>
    <property type="match status" value="1"/>
</dbReference>
<dbReference type="Pfam" id="PF00884">
    <property type="entry name" value="Sulfatase"/>
    <property type="match status" value="1"/>
</dbReference>